<dbReference type="Gene3D" id="3.40.190.150">
    <property type="entry name" value="Bordetella uptake gene, domain 1"/>
    <property type="match status" value="1"/>
</dbReference>
<evidence type="ECO:0000256" key="1">
    <source>
        <dbReference type="ARBA" id="ARBA00006987"/>
    </source>
</evidence>
<comment type="similarity">
    <text evidence="1">Belongs to the UPF0065 (bug) family.</text>
</comment>
<dbReference type="Proteomes" id="UP000216020">
    <property type="component" value="Unassembled WGS sequence"/>
</dbReference>
<accession>A0A261SB04</accession>
<dbReference type="CDD" id="cd13578">
    <property type="entry name" value="PBP2_Bug27"/>
    <property type="match status" value="1"/>
</dbReference>
<dbReference type="InterPro" id="IPR042100">
    <property type="entry name" value="Bug_dom1"/>
</dbReference>
<reference evidence="3" key="1">
    <citation type="submission" date="2017-05" db="EMBL/GenBank/DDBJ databases">
        <title>Complete and WGS of Bordetella genogroups.</title>
        <authorList>
            <person name="Spilker T."/>
            <person name="Lipuma J."/>
        </authorList>
    </citation>
    <scope>NUCLEOTIDE SEQUENCE [LARGE SCALE GENOMIC DNA]</scope>
    <source>
        <strain evidence="3">AU16122</strain>
    </source>
</reference>
<dbReference type="PANTHER" id="PTHR42928">
    <property type="entry name" value="TRICARBOXYLATE-BINDING PROTEIN"/>
    <property type="match status" value="1"/>
</dbReference>
<evidence type="ECO:0000313" key="2">
    <source>
        <dbReference type="EMBL" id="OZI34251.1"/>
    </source>
</evidence>
<evidence type="ECO:0000313" key="3">
    <source>
        <dbReference type="Proteomes" id="UP000216020"/>
    </source>
</evidence>
<dbReference type="EMBL" id="NEVM01000002">
    <property type="protein sequence ID" value="OZI34251.1"/>
    <property type="molecule type" value="Genomic_DNA"/>
</dbReference>
<protein>
    <recommendedName>
        <fullName evidence="4">ABC transporter substrate-binding protein</fullName>
    </recommendedName>
</protein>
<gene>
    <name evidence="2" type="ORF">CAL29_11965</name>
</gene>
<comment type="caution">
    <text evidence="2">The sequence shown here is derived from an EMBL/GenBank/DDBJ whole genome shotgun (WGS) entry which is preliminary data.</text>
</comment>
<dbReference type="Gene3D" id="3.40.190.10">
    <property type="entry name" value="Periplasmic binding protein-like II"/>
    <property type="match status" value="1"/>
</dbReference>
<sequence>MKTTLKNTLAAMGHAARRAIRPRPAVRRAACAAGLCARLRARLRDGLRARLHAGGAAACLAALALVLAAPARAESAQDYPSRPIRMIVAYGAGGANDIIARIVAKELNEVLKQSVVVINVPGAGGTIGAGEAARAAPDGYTLLMAAGAHALAPSLYKKLTYDIVKDFAPVGLAGRGSYVVSLNNEVPARTPAELIAYAKKPGVNLRFASSGVGAPPHLAGVLFQARTGATLTHVPYKSEPESLNDLLAGRVEMGFITVSNALPLIRAGRMHGVAVTSATRSSVLPDMPTLAESGLPGFDISTWWGILAPAGTPPAIVDKLHAALAKVVAEPRYKSLLAAQGMDVASSPDPRSFAGFIKAEKDRYAGIAKAAGIQPE</sequence>
<dbReference type="PANTHER" id="PTHR42928:SF5">
    <property type="entry name" value="BLR1237 PROTEIN"/>
    <property type="match status" value="1"/>
</dbReference>
<name>A0A261SB04_9BORD</name>
<dbReference type="Pfam" id="PF03401">
    <property type="entry name" value="TctC"/>
    <property type="match status" value="1"/>
</dbReference>
<dbReference type="SUPFAM" id="SSF53850">
    <property type="entry name" value="Periplasmic binding protein-like II"/>
    <property type="match status" value="1"/>
</dbReference>
<dbReference type="InterPro" id="IPR005064">
    <property type="entry name" value="BUG"/>
</dbReference>
<proteinExistence type="inferred from homology"/>
<dbReference type="RefSeq" id="WP_179283993.1">
    <property type="nucleotide sequence ID" value="NZ_NEVM01000002.1"/>
</dbReference>
<organism evidence="2 3">
    <name type="scientific">Bordetella genomosp. 10</name>
    <dbReference type="NCBI Taxonomy" id="1416804"/>
    <lineage>
        <taxon>Bacteria</taxon>
        <taxon>Pseudomonadati</taxon>
        <taxon>Pseudomonadota</taxon>
        <taxon>Betaproteobacteria</taxon>
        <taxon>Burkholderiales</taxon>
        <taxon>Alcaligenaceae</taxon>
        <taxon>Bordetella</taxon>
    </lineage>
</organism>
<dbReference type="AlphaFoldDB" id="A0A261SB04"/>
<dbReference type="PIRSF" id="PIRSF017082">
    <property type="entry name" value="YflP"/>
    <property type="match status" value="1"/>
</dbReference>
<keyword evidence="3" id="KW-1185">Reference proteome</keyword>
<evidence type="ECO:0008006" key="4">
    <source>
        <dbReference type="Google" id="ProtNLM"/>
    </source>
</evidence>